<dbReference type="EMBL" id="BGZK01001385">
    <property type="protein sequence ID" value="GBP78770.1"/>
    <property type="molecule type" value="Genomic_DNA"/>
</dbReference>
<accession>A0A4C1YUD0</accession>
<dbReference type="AlphaFoldDB" id="A0A4C1YUD0"/>
<name>A0A4C1YUD0_EUMVA</name>
<comment type="caution">
    <text evidence="2">The sequence shown here is derived from an EMBL/GenBank/DDBJ whole genome shotgun (WGS) entry which is preliminary data.</text>
</comment>
<evidence type="ECO:0000313" key="3">
    <source>
        <dbReference type="Proteomes" id="UP000299102"/>
    </source>
</evidence>
<evidence type="ECO:0000256" key="1">
    <source>
        <dbReference type="SAM" id="MobiDB-lite"/>
    </source>
</evidence>
<dbReference type="Proteomes" id="UP000299102">
    <property type="component" value="Unassembled WGS sequence"/>
</dbReference>
<reference evidence="2 3" key="1">
    <citation type="journal article" date="2019" name="Commun. Biol.">
        <title>The bagworm genome reveals a unique fibroin gene that provides high tensile strength.</title>
        <authorList>
            <person name="Kono N."/>
            <person name="Nakamura H."/>
            <person name="Ohtoshi R."/>
            <person name="Tomita M."/>
            <person name="Numata K."/>
            <person name="Arakawa K."/>
        </authorList>
    </citation>
    <scope>NUCLEOTIDE SEQUENCE [LARGE SCALE GENOMIC DNA]</scope>
</reference>
<proteinExistence type="predicted"/>
<sequence>MKTSTDQPTDEREAYTHIRKTGFRENENFEATLRLYHRTPSSLQNGQFTSHIERLTPGEEIISSNDHNHVATTDSPPLG</sequence>
<keyword evidence="3" id="KW-1185">Reference proteome</keyword>
<organism evidence="2 3">
    <name type="scientific">Eumeta variegata</name>
    <name type="common">Bagworm moth</name>
    <name type="synonym">Eumeta japonica</name>
    <dbReference type="NCBI Taxonomy" id="151549"/>
    <lineage>
        <taxon>Eukaryota</taxon>
        <taxon>Metazoa</taxon>
        <taxon>Ecdysozoa</taxon>
        <taxon>Arthropoda</taxon>
        <taxon>Hexapoda</taxon>
        <taxon>Insecta</taxon>
        <taxon>Pterygota</taxon>
        <taxon>Neoptera</taxon>
        <taxon>Endopterygota</taxon>
        <taxon>Lepidoptera</taxon>
        <taxon>Glossata</taxon>
        <taxon>Ditrysia</taxon>
        <taxon>Tineoidea</taxon>
        <taxon>Psychidae</taxon>
        <taxon>Oiketicinae</taxon>
        <taxon>Eumeta</taxon>
    </lineage>
</organism>
<feature type="compositionally biased region" description="Polar residues" evidence="1">
    <location>
        <begin position="62"/>
        <end position="79"/>
    </location>
</feature>
<feature type="region of interest" description="Disordered" evidence="1">
    <location>
        <begin position="59"/>
        <end position="79"/>
    </location>
</feature>
<evidence type="ECO:0000313" key="2">
    <source>
        <dbReference type="EMBL" id="GBP78770.1"/>
    </source>
</evidence>
<protein>
    <submittedName>
        <fullName evidence="2">Uncharacterized protein</fullName>
    </submittedName>
</protein>
<gene>
    <name evidence="2" type="ORF">EVAR_59560_1</name>
</gene>